<evidence type="ECO:0000256" key="10">
    <source>
        <dbReference type="ARBA" id="ARBA00048567"/>
    </source>
</evidence>
<evidence type="ECO:0000256" key="2">
    <source>
        <dbReference type="ARBA" id="ARBA00006997"/>
    </source>
</evidence>
<comment type="pathway">
    <text evidence="1 11">Metabolic intermediate biosynthesis; chorismate biosynthesis; chorismate from D-erythrose 4-phosphate and phosphoenolpyruvate: step 5/7.</text>
</comment>
<feature type="binding site" evidence="11">
    <location>
        <position position="117"/>
    </location>
    <ligand>
        <name>ATP</name>
        <dbReference type="ChEBI" id="CHEBI:30616"/>
    </ligand>
</feature>
<dbReference type="SUPFAM" id="SSF52540">
    <property type="entry name" value="P-loop containing nucleoside triphosphate hydrolases"/>
    <property type="match status" value="1"/>
</dbReference>
<dbReference type="GO" id="GO:0005829">
    <property type="term" value="C:cytosol"/>
    <property type="evidence" value="ECO:0007669"/>
    <property type="project" value="TreeGrafter"/>
</dbReference>
<dbReference type="GO" id="GO:0005524">
    <property type="term" value="F:ATP binding"/>
    <property type="evidence" value="ECO:0007669"/>
    <property type="project" value="UniProtKB-UniRule"/>
</dbReference>
<dbReference type="RefSeq" id="WP_019541734.1">
    <property type="nucleotide sequence ID" value="NZ_JABAFA010000004.1"/>
</dbReference>
<dbReference type="Proteomes" id="UP000543804">
    <property type="component" value="Unassembled WGS sequence"/>
</dbReference>
<sequence>MKNIVLIGFMGTGKTSTGRSLAQRLGFSFLDLDQKIEAEAGMSIPEMFERHGEAYFRAREREMVARVAKRRNTVISTGGGTVKSQENMEALRAGGVVVCLQADVDTILQRTMTQGQRPVLDGRDAGDRRKAIEQLMQERAQLYTHADYTVDTSELSPLQVVDDIVRFLRGRGVLHA</sequence>
<keyword evidence="6 11" id="KW-0547">Nucleotide-binding</keyword>
<feature type="binding site" evidence="11">
    <location>
        <begin position="11"/>
        <end position="16"/>
    </location>
    <ligand>
        <name>ATP</name>
        <dbReference type="ChEBI" id="CHEBI:30616"/>
    </ligand>
</feature>
<comment type="cofactor">
    <cofactor evidence="11">
        <name>Mg(2+)</name>
        <dbReference type="ChEBI" id="CHEBI:18420"/>
    </cofactor>
    <text evidence="11">Binds 1 Mg(2+) ion per subunit.</text>
</comment>
<dbReference type="UniPathway" id="UPA00053">
    <property type="reaction ID" value="UER00088"/>
</dbReference>
<evidence type="ECO:0000313" key="12">
    <source>
        <dbReference type="EMBL" id="NMD98415.1"/>
    </source>
</evidence>
<feature type="binding site" evidence="11">
    <location>
        <position position="79"/>
    </location>
    <ligand>
        <name>substrate</name>
    </ligand>
</feature>
<reference evidence="12 13" key="1">
    <citation type="submission" date="2020-04" db="EMBL/GenBank/DDBJ databases">
        <authorList>
            <person name="Hitch T.C.A."/>
            <person name="Wylensek D."/>
            <person name="Clavel T."/>
        </authorList>
    </citation>
    <scope>NUCLEOTIDE SEQUENCE [LARGE SCALE GENOMIC DNA]</scope>
    <source>
        <strain evidence="12 13">PG-130-P53-12</strain>
    </source>
</reference>
<name>A0A848B8Y4_9FIRM</name>
<dbReference type="PANTHER" id="PTHR21087">
    <property type="entry name" value="SHIKIMATE KINASE"/>
    <property type="match status" value="1"/>
</dbReference>
<dbReference type="Gene3D" id="3.40.50.300">
    <property type="entry name" value="P-loop containing nucleotide triphosphate hydrolases"/>
    <property type="match status" value="1"/>
</dbReference>
<comment type="function">
    <text evidence="11">Catalyzes the specific phosphorylation of the 3-hydroxyl group of shikimic acid using ATP as a cosubstrate.</text>
</comment>
<dbReference type="InterPro" id="IPR023000">
    <property type="entry name" value="Shikimate_kinase_CS"/>
</dbReference>
<dbReference type="EC" id="2.7.1.71" evidence="3 11"/>
<feature type="binding site" evidence="11">
    <location>
        <position position="57"/>
    </location>
    <ligand>
        <name>substrate</name>
    </ligand>
</feature>
<keyword evidence="11" id="KW-0460">Magnesium</keyword>
<dbReference type="InterPro" id="IPR031322">
    <property type="entry name" value="Shikimate/glucono_kinase"/>
</dbReference>
<evidence type="ECO:0000256" key="5">
    <source>
        <dbReference type="ARBA" id="ARBA00022679"/>
    </source>
</evidence>
<keyword evidence="11" id="KW-0963">Cytoplasm</keyword>
<keyword evidence="8 11" id="KW-0067">ATP-binding</keyword>
<gene>
    <name evidence="11" type="primary">aroK</name>
    <name evidence="12" type="ORF">HF878_02800</name>
</gene>
<evidence type="ECO:0000256" key="9">
    <source>
        <dbReference type="ARBA" id="ARBA00023141"/>
    </source>
</evidence>
<accession>A0A848B8Y4</accession>
<evidence type="ECO:0000313" key="13">
    <source>
        <dbReference type="Proteomes" id="UP000543804"/>
    </source>
</evidence>
<dbReference type="InterPro" id="IPR027417">
    <property type="entry name" value="P-loop_NTPase"/>
</dbReference>
<dbReference type="AlphaFoldDB" id="A0A848B8Y4"/>
<dbReference type="GO" id="GO:0008652">
    <property type="term" value="P:amino acid biosynthetic process"/>
    <property type="evidence" value="ECO:0007669"/>
    <property type="project" value="UniProtKB-KW"/>
</dbReference>
<comment type="subunit">
    <text evidence="11">Monomer.</text>
</comment>
<dbReference type="GO" id="GO:0009423">
    <property type="term" value="P:chorismate biosynthetic process"/>
    <property type="evidence" value="ECO:0007669"/>
    <property type="project" value="UniProtKB-UniRule"/>
</dbReference>
<evidence type="ECO:0000256" key="3">
    <source>
        <dbReference type="ARBA" id="ARBA00012154"/>
    </source>
</evidence>
<dbReference type="PRINTS" id="PR01100">
    <property type="entry name" value="SHIKIMTKNASE"/>
</dbReference>
<organism evidence="12 13">
    <name type="scientific">Selenomonas bovis</name>
    <dbReference type="NCBI Taxonomy" id="416586"/>
    <lineage>
        <taxon>Bacteria</taxon>
        <taxon>Bacillati</taxon>
        <taxon>Bacillota</taxon>
        <taxon>Negativicutes</taxon>
        <taxon>Selenomonadales</taxon>
        <taxon>Selenomonadaceae</taxon>
        <taxon>Selenomonas</taxon>
    </lineage>
</organism>
<proteinExistence type="inferred from homology"/>
<comment type="similarity">
    <text evidence="2 11">Belongs to the shikimate kinase family.</text>
</comment>
<evidence type="ECO:0000256" key="6">
    <source>
        <dbReference type="ARBA" id="ARBA00022741"/>
    </source>
</evidence>
<comment type="caution">
    <text evidence="11">Lacks conserved residue(s) required for the propagation of feature annotation.</text>
</comment>
<comment type="subcellular location">
    <subcellularLocation>
        <location evidence="11">Cytoplasm</location>
    </subcellularLocation>
</comment>
<dbReference type="EMBL" id="JABAFA010000004">
    <property type="protein sequence ID" value="NMD98415.1"/>
    <property type="molecule type" value="Genomic_DNA"/>
</dbReference>
<evidence type="ECO:0000256" key="11">
    <source>
        <dbReference type="HAMAP-Rule" id="MF_00109"/>
    </source>
</evidence>
<keyword evidence="11" id="KW-0479">Metal-binding</keyword>
<evidence type="ECO:0000256" key="1">
    <source>
        <dbReference type="ARBA" id="ARBA00004842"/>
    </source>
</evidence>
<keyword evidence="13" id="KW-1185">Reference proteome</keyword>
<dbReference type="PROSITE" id="PS01128">
    <property type="entry name" value="SHIKIMATE_KINASE"/>
    <property type="match status" value="1"/>
</dbReference>
<dbReference type="GO" id="GO:0004765">
    <property type="term" value="F:shikimate kinase activity"/>
    <property type="evidence" value="ECO:0007669"/>
    <property type="project" value="UniProtKB-UniRule"/>
</dbReference>
<feature type="binding site" evidence="11">
    <location>
        <position position="15"/>
    </location>
    <ligand>
        <name>Mg(2+)</name>
        <dbReference type="ChEBI" id="CHEBI:18420"/>
    </ligand>
</feature>
<dbReference type="Pfam" id="PF01202">
    <property type="entry name" value="SKI"/>
    <property type="match status" value="1"/>
</dbReference>
<evidence type="ECO:0000256" key="7">
    <source>
        <dbReference type="ARBA" id="ARBA00022777"/>
    </source>
</evidence>
<dbReference type="GO" id="GO:0000287">
    <property type="term" value="F:magnesium ion binding"/>
    <property type="evidence" value="ECO:0007669"/>
    <property type="project" value="UniProtKB-UniRule"/>
</dbReference>
<dbReference type="GO" id="GO:0009073">
    <property type="term" value="P:aromatic amino acid family biosynthetic process"/>
    <property type="evidence" value="ECO:0007669"/>
    <property type="project" value="UniProtKB-KW"/>
</dbReference>
<keyword evidence="9 11" id="KW-0057">Aromatic amino acid biosynthesis</keyword>
<evidence type="ECO:0000256" key="4">
    <source>
        <dbReference type="ARBA" id="ARBA00022605"/>
    </source>
</evidence>
<keyword evidence="7 11" id="KW-0418">Kinase</keyword>
<comment type="catalytic activity">
    <reaction evidence="10 11">
        <text>shikimate + ATP = 3-phosphoshikimate + ADP + H(+)</text>
        <dbReference type="Rhea" id="RHEA:13121"/>
        <dbReference type="ChEBI" id="CHEBI:15378"/>
        <dbReference type="ChEBI" id="CHEBI:30616"/>
        <dbReference type="ChEBI" id="CHEBI:36208"/>
        <dbReference type="ChEBI" id="CHEBI:145989"/>
        <dbReference type="ChEBI" id="CHEBI:456216"/>
        <dbReference type="EC" id="2.7.1.71"/>
    </reaction>
</comment>
<evidence type="ECO:0000256" key="8">
    <source>
        <dbReference type="ARBA" id="ARBA00022840"/>
    </source>
</evidence>
<feature type="binding site" evidence="11">
    <location>
        <position position="139"/>
    </location>
    <ligand>
        <name>substrate</name>
    </ligand>
</feature>
<dbReference type="PANTHER" id="PTHR21087:SF16">
    <property type="entry name" value="SHIKIMATE KINASE 1, CHLOROPLASTIC"/>
    <property type="match status" value="1"/>
</dbReference>
<comment type="caution">
    <text evidence="12">The sequence shown here is derived from an EMBL/GenBank/DDBJ whole genome shotgun (WGS) entry which is preliminary data.</text>
</comment>
<protein>
    <recommendedName>
        <fullName evidence="3 11">Shikimate kinase</fullName>
        <shortName evidence="11">SK</shortName>
        <ecNumber evidence="3 11">2.7.1.71</ecNumber>
    </recommendedName>
</protein>
<dbReference type="HAMAP" id="MF_00109">
    <property type="entry name" value="Shikimate_kinase"/>
    <property type="match status" value="1"/>
</dbReference>
<keyword evidence="4 11" id="KW-0028">Amino-acid biosynthesis</keyword>
<keyword evidence="5 11" id="KW-0808">Transferase</keyword>
<dbReference type="InterPro" id="IPR000623">
    <property type="entry name" value="Shikimate_kinase/TSH1"/>
</dbReference>
<dbReference type="CDD" id="cd00464">
    <property type="entry name" value="SK"/>
    <property type="match status" value="1"/>
</dbReference>
<feature type="binding site" evidence="11">
    <location>
        <position position="33"/>
    </location>
    <ligand>
        <name>substrate</name>
    </ligand>
</feature>